<dbReference type="NCBIfam" id="NF041551">
    <property type="entry name" value="YlcI_YnfO_N"/>
    <property type="match status" value="1"/>
</dbReference>
<reference evidence="2" key="1">
    <citation type="submission" date="2015-07" db="EMBL/GenBank/DDBJ databases">
        <authorList>
            <person name="Moine D."/>
            <person name="Kassam M."/>
        </authorList>
    </citation>
    <scope>NUCLEOTIDE SEQUENCE [LARGE SCALE GENOMIC DNA]</scope>
    <source>
        <strain evidence="2">NCTC 9529</strain>
    </source>
</reference>
<evidence type="ECO:0000313" key="1">
    <source>
        <dbReference type="EMBL" id="ALB53918.1"/>
    </source>
</evidence>
<gene>
    <name evidence="1" type="ORF">AFK65_04275</name>
</gene>
<dbReference type="AlphaFoldDB" id="A0AAC8ZQT9"/>
<name>A0AAC8ZQT9_9ENTR</name>
<dbReference type="Proteomes" id="UP000061974">
    <property type="component" value="Chromosome"/>
</dbReference>
<dbReference type="EMBL" id="CP012257">
    <property type="protein sequence ID" value="ALB53918.1"/>
    <property type="molecule type" value="Genomic_DNA"/>
</dbReference>
<accession>A0AAC8ZQT9</accession>
<organism evidence="1 2">
    <name type="scientific">Cronobacter universalis NCTC 9529</name>
    <dbReference type="NCBI Taxonomy" id="1074000"/>
    <lineage>
        <taxon>Bacteria</taxon>
        <taxon>Pseudomonadati</taxon>
        <taxon>Pseudomonadota</taxon>
        <taxon>Gammaproteobacteria</taxon>
        <taxon>Enterobacterales</taxon>
        <taxon>Enterobacteriaceae</taxon>
        <taxon>Cronobacter</taxon>
    </lineage>
</organism>
<sequence length="101" mass="11530">MLAHFRVSLIEPEGSDKANITRNVFNTAILKSVLLKTKRLNQRITRMATKAVNGKSQTLAARVPHEIVREMQKMRKQGESIGQFVVEALKKEIESRKNEEL</sequence>
<dbReference type="KEGG" id="cui:AFK65_04275"/>
<protein>
    <submittedName>
        <fullName evidence="1">Uncharacterized protein</fullName>
    </submittedName>
</protein>
<evidence type="ECO:0000313" key="2">
    <source>
        <dbReference type="Proteomes" id="UP000061974"/>
    </source>
</evidence>
<reference evidence="1 2" key="3">
    <citation type="journal article" date="2016" name="Genome Announc.">
        <title>Fully Closed Genome Sequences of Five Type Strains of the Genus Cronobacter and One Cronobacter sakazakii Strain.</title>
        <authorList>
            <person name="Moine D."/>
            <person name="Kassam M."/>
            <person name="Baert L."/>
            <person name="Tang Y."/>
            <person name="Barretto C."/>
            <person name="Ngom Bru C."/>
            <person name="Klijn A."/>
            <person name="Descombes P."/>
        </authorList>
    </citation>
    <scope>NUCLEOTIDE SEQUENCE [LARGE SCALE GENOMIC DNA]</scope>
    <source>
        <strain evidence="1 2">NCTC 9529</strain>
    </source>
</reference>
<reference evidence="2" key="2">
    <citation type="submission" date="2015-09" db="EMBL/GenBank/DDBJ databases">
        <title>Cronobacter genome sequencing and assembly.</title>
        <authorList>
            <person name="Descombes P."/>
            <person name="Baert L."/>
            <person name="Ngom-Bru C."/>
            <person name="Barretto C."/>
        </authorList>
    </citation>
    <scope>NUCLEOTIDE SEQUENCE [LARGE SCALE GENOMIC DNA]</scope>
    <source>
        <strain evidence="2">NCTC 9529</strain>
    </source>
</reference>
<proteinExistence type="predicted"/>